<dbReference type="AlphaFoldDB" id="A0A2V3DNL5"/>
<organism evidence="2 3">
    <name type="scientific">Arthrobacter psychrochitiniphilus</name>
    <dbReference type="NCBI Taxonomy" id="291045"/>
    <lineage>
        <taxon>Bacteria</taxon>
        <taxon>Bacillati</taxon>
        <taxon>Actinomycetota</taxon>
        <taxon>Actinomycetes</taxon>
        <taxon>Micrococcales</taxon>
        <taxon>Micrococcaceae</taxon>
        <taxon>Arthrobacter</taxon>
    </lineage>
</organism>
<evidence type="ECO:0000313" key="2">
    <source>
        <dbReference type="EMBL" id="PXA64251.1"/>
    </source>
</evidence>
<keyword evidence="3" id="KW-1185">Reference proteome</keyword>
<protein>
    <recommendedName>
        <fullName evidence="1">Non-reducing end beta-L-arabinofuranosidase-like GH127 catalytic domain-containing protein</fullName>
    </recommendedName>
</protein>
<dbReference type="Pfam" id="PF07944">
    <property type="entry name" value="Beta-AFase-like_GH127_cat"/>
    <property type="match status" value="1"/>
</dbReference>
<sequence length="97" mass="11028">MARRVADHIFKTFGPDGLQKSCGHAEIELGLMEFARSTANNKYRDQAQPFIERHGHRTLPDIELGRDYYHDDTPVRRYASAPCLWAMPCGPCTAPPR</sequence>
<dbReference type="EMBL" id="QHLZ01000013">
    <property type="protein sequence ID" value="PXA64251.1"/>
    <property type="molecule type" value="Genomic_DNA"/>
</dbReference>
<accession>A0A2V3DNL5</accession>
<dbReference type="OrthoDB" id="9757939at2"/>
<dbReference type="RefSeq" id="WP_110107314.1">
    <property type="nucleotide sequence ID" value="NZ_JBHMEU010000029.1"/>
</dbReference>
<feature type="domain" description="Non-reducing end beta-L-arabinofuranosidase-like GH127 catalytic" evidence="1">
    <location>
        <begin position="1"/>
        <end position="75"/>
    </location>
</feature>
<proteinExistence type="predicted"/>
<evidence type="ECO:0000259" key="1">
    <source>
        <dbReference type="Pfam" id="PF07944"/>
    </source>
</evidence>
<reference evidence="2 3" key="1">
    <citation type="submission" date="2018-05" db="EMBL/GenBank/DDBJ databases">
        <title>Genetic diversity of glacier-inhabiting Cryobacterium bacteria in China and description of Cryobacterium mengkeensis sp. nov. and Arthrobacter glacialis sp. nov.</title>
        <authorList>
            <person name="Liu Q."/>
            <person name="Xin Y.-H."/>
        </authorList>
    </citation>
    <scope>NUCLEOTIDE SEQUENCE [LARGE SCALE GENOMIC DNA]</scope>
    <source>
        <strain evidence="2 3">GP3</strain>
    </source>
</reference>
<evidence type="ECO:0000313" key="3">
    <source>
        <dbReference type="Proteomes" id="UP000246303"/>
    </source>
</evidence>
<name>A0A2V3DNL5_9MICC</name>
<comment type="caution">
    <text evidence="2">The sequence shown here is derived from an EMBL/GenBank/DDBJ whole genome shotgun (WGS) entry which is preliminary data.</text>
</comment>
<gene>
    <name evidence="2" type="ORF">CVS29_15885</name>
</gene>
<dbReference type="InterPro" id="IPR012878">
    <property type="entry name" value="Beta-AFase-like_GH127_cat"/>
</dbReference>
<dbReference type="Proteomes" id="UP000246303">
    <property type="component" value="Unassembled WGS sequence"/>
</dbReference>